<evidence type="ECO:0000256" key="8">
    <source>
        <dbReference type="ARBA" id="ARBA00023004"/>
    </source>
</evidence>
<dbReference type="PANTHER" id="PTHR32552:SF74">
    <property type="entry name" value="HYDROXAMATE SIDEROPHORE RECEPTOR FHUE"/>
    <property type="match status" value="1"/>
</dbReference>
<keyword evidence="3 14" id="KW-0813">Transport</keyword>
<dbReference type="PANTHER" id="PTHR32552">
    <property type="entry name" value="FERRICHROME IRON RECEPTOR-RELATED"/>
    <property type="match status" value="1"/>
</dbReference>
<dbReference type="FunFam" id="2.170.130.10:FF:000010">
    <property type="entry name" value="Ferripyoverdine receptor"/>
    <property type="match status" value="1"/>
</dbReference>
<dbReference type="Proteomes" id="UP000026682">
    <property type="component" value="Unassembled WGS sequence"/>
</dbReference>
<sequence length="333" mass="35339">MRVLPVPSALSLVVALAAVSLSQPVHAQSSAPLAFALPAASLDTTLTEIARLGKIVVSYDPQLVRGLHAPAVRGVYTVDAALRAALAGSGLEPARVADGTLTLRRVDVQATTLAPVAVSAQARTDSSGSYVVPASSSATRLLLSQRETPQSVTVVTRQRMDDQAMQNLDDVLQATTGISVIQNGSERSVYQARGQLVDNLQIDGLATNISNAYSFDAINKPTTEIYDRVEVVRGATGLLEGAGNPAAAINLIRKRPGMESQGIVTVSAGSWDDYRTMLDVSSPLNASKTLRGRAVMAYTNAGSFIDHMRARRISFSTAFWKAMSRRRPPSPRA</sequence>
<dbReference type="GeneID" id="93119369"/>
<keyword evidence="13 14" id="KW-0998">Cell outer membrane</keyword>
<dbReference type="PATRIC" id="fig|1331206.3.peg.1519"/>
<feature type="chain" id="PRO_5007628607" evidence="15">
    <location>
        <begin position="28"/>
        <end position="333"/>
    </location>
</feature>
<comment type="subcellular location">
    <subcellularLocation>
        <location evidence="1 14">Cell outer membrane</location>
        <topology evidence="1 14">Multi-pass membrane protein</topology>
    </subcellularLocation>
</comment>
<dbReference type="SUPFAM" id="SSF56935">
    <property type="entry name" value="Porins"/>
    <property type="match status" value="1"/>
</dbReference>
<keyword evidence="5" id="KW-0410">Iron transport</keyword>
<dbReference type="EMBL" id="JFZZ01000054">
    <property type="protein sequence ID" value="KAK95522.1"/>
    <property type="molecule type" value="Genomic_DNA"/>
</dbReference>
<keyword evidence="7 15" id="KW-0732">Signal</keyword>
<dbReference type="InterPro" id="IPR037066">
    <property type="entry name" value="Plug_dom_sf"/>
</dbReference>
<evidence type="ECO:0000256" key="15">
    <source>
        <dbReference type="SAM" id="SignalP"/>
    </source>
</evidence>
<gene>
    <name evidence="17" type="ORF">L497_1825</name>
</gene>
<keyword evidence="9" id="KW-0406">Ion transport</keyword>
<keyword evidence="12 17" id="KW-0675">Receptor</keyword>
<evidence type="ECO:0000256" key="2">
    <source>
        <dbReference type="ARBA" id="ARBA00009810"/>
    </source>
</evidence>
<dbReference type="Gene3D" id="3.55.50.30">
    <property type="match status" value="1"/>
</dbReference>
<evidence type="ECO:0000256" key="5">
    <source>
        <dbReference type="ARBA" id="ARBA00022496"/>
    </source>
</evidence>
<keyword evidence="11 14" id="KW-0472">Membrane</keyword>
<dbReference type="Pfam" id="PF07715">
    <property type="entry name" value="Plug"/>
    <property type="match status" value="1"/>
</dbReference>
<dbReference type="SMART" id="SM00965">
    <property type="entry name" value="STN"/>
    <property type="match status" value="1"/>
</dbReference>
<comment type="similarity">
    <text evidence="2 14">Belongs to the TonB-dependent receptor family.</text>
</comment>
<evidence type="ECO:0000256" key="3">
    <source>
        <dbReference type="ARBA" id="ARBA00022448"/>
    </source>
</evidence>
<dbReference type="Pfam" id="PF07660">
    <property type="entry name" value="STN"/>
    <property type="match status" value="1"/>
</dbReference>
<dbReference type="InterPro" id="IPR036942">
    <property type="entry name" value="Beta-barrel_TonB_sf"/>
</dbReference>
<evidence type="ECO:0000256" key="10">
    <source>
        <dbReference type="ARBA" id="ARBA00023077"/>
    </source>
</evidence>
<evidence type="ECO:0000256" key="4">
    <source>
        <dbReference type="ARBA" id="ARBA00022452"/>
    </source>
</evidence>
<feature type="domain" description="Secretin/TonB short N-terminal" evidence="16">
    <location>
        <begin position="55"/>
        <end position="106"/>
    </location>
</feature>
<keyword evidence="4 14" id="KW-1134">Transmembrane beta strand</keyword>
<evidence type="ECO:0000256" key="11">
    <source>
        <dbReference type="ARBA" id="ARBA00023136"/>
    </source>
</evidence>
<dbReference type="AlphaFoldDB" id="A0A158M5D4"/>
<dbReference type="GO" id="GO:0015344">
    <property type="term" value="F:siderophore uptake transmembrane transporter activity"/>
    <property type="evidence" value="ECO:0007669"/>
    <property type="project" value="TreeGrafter"/>
</dbReference>
<evidence type="ECO:0000313" key="17">
    <source>
        <dbReference type="EMBL" id="KAK95522.1"/>
    </source>
</evidence>
<dbReference type="GO" id="GO:0009279">
    <property type="term" value="C:cell outer membrane"/>
    <property type="evidence" value="ECO:0007669"/>
    <property type="project" value="UniProtKB-SubCell"/>
</dbReference>
<evidence type="ECO:0000256" key="9">
    <source>
        <dbReference type="ARBA" id="ARBA00023065"/>
    </source>
</evidence>
<evidence type="ECO:0000256" key="6">
    <source>
        <dbReference type="ARBA" id="ARBA00022692"/>
    </source>
</evidence>
<evidence type="ECO:0000256" key="12">
    <source>
        <dbReference type="ARBA" id="ARBA00023170"/>
    </source>
</evidence>
<organism evidence="17 18">
    <name type="scientific">Bordetella holmesii CDC-H585-BH</name>
    <dbReference type="NCBI Taxonomy" id="1331206"/>
    <lineage>
        <taxon>Bacteria</taxon>
        <taxon>Pseudomonadati</taxon>
        <taxon>Pseudomonadota</taxon>
        <taxon>Betaproteobacteria</taxon>
        <taxon>Burkholderiales</taxon>
        <taxon>Alcaligenaceae</taxon>
        <taxon>Bordetella</taxon>
    </lineage>
</organism>
<reference evidence="17 18" key="1">
    <citation type="submission" date="2014-03" db="EMBL/GenBank/DDBJ databases">
        <title>Genome sequence of Bordetella holmseii.</title>
        <authorList>
            <person name="Harvill E."/>
            <person name="Goodfield L.L."/>
            <person name="Ivanov Y."/>
            <person name="Meyer J.A."/>
            <person name="Newth C."/>
            <person name="Cassiday P."/>
            <person name="Tondella M.L."/>
            <person name="Liao P."/>
            <person name="Zimmerman J."/>
            <person name="Meert K."/>
            <person name="Wessel D."/>
            <person name="Berger J."/>
            <person name="Dean J.M."/>
            <person name="Holubkov R."/>
            <person name="Burr J."/>
            <person name="Liu T."/>
            <person name="Brinkac L.M."/>
            <person name="Sanka R."/>
            <person name="Kim M."/>
            <person name="Losada L."/>
        </authorList>
    </citation>
    <scope>NUCLEOTIDE SEQUENCE [LARGE SCALE GENOMIC DNA]</scope>
    <source>
        <strain evidence="17 18">CDC-H585-BH</strain>
    </source>
</reference>
<feature type="signal peptide" evidence="15">
    <location>
        <begin position="1"/>
        <end position="27"/>
    </location>
</feature>
<keyword evidence="8" id="KW-0408">Iron</keyword>
<evidence type="ECO:0000313" key="18">
    <source>
        <dbReference type="Proteomes" id="UP000026682"/>
    </source>
</evidence>
<protein>
    <submittedName>
        <fullName evidence="17">TonB-dependent receptor plug domain protein</fullName>
    </submittedName>
</protein>
<keyword evidence="10" id="KW-0798">TonB box</keyword>
<dbReference type="RefSeq" id="WP_227944778.1">
    <property type="nucleotide sequence ID" value="NZ_JFZZ01000054.1"/>
</dbReference>
<accession>A0A158M5D4</accession>
<dbReference type="Gene3D" id="2.40.170.20">
    <property type="entry name" value="TonB-dependent receptor, beta-barrel domain"/>
    <property type="match status" value="1"/>
</dbReference>
<evidence type="ECO:0000256" key="14">
    <source>
        <dbReference type="PROSITE-ProRule" id="PRU01360"/>
    </source>
</evidence>
<dbReference type="InterPro" id="IPR012910">
    <property type="entry name" value="Plug_dom"/>
</dbReference>
<evidence type="ECO:0000256" key="7">
    <source>
        <dbReference type="ARBA" id="ARBA00022729"/>
    </source>
</evidence>
<evidence type="ECO:0000256" key="13">
    <source>
        <dbReference type="ARBA" id="ARBA00023237"/>
    </source>
</evidence>
<dbReference type="InterPro" id="IPR039426">
    <property type="entry name" value="TonB-dep_rcpt-like"/>
</dbReference>
<evidence type="ECO:0000256" key="1">
    <source>
        <dbReference type="ARBA" id="ARBA00004571"/>
    </source>
</evidence>
<dbReference type="InterPro" id="IPR011662">
    <property type="entry name" value="Secretin/TonB_short_N"/>
</dbReference>
<comment type="caution">
    <text evidence="17">The sequence shown here is derived from an EMBL/GenBank/DDBJ whole genome shotgun (WGS) entry which is preliminary data.</text>
</comment>
<keyword evidence="6 14" id="KW-0812">Transmembrane</keyword>
<proteinExistence type="inferred from homology"/>
<dbReference type="PROSITE" id="PS52016">
    <property type="entry name" value="TONB_DEPENDENT_REC_3"/>
    <property type="match status" value="1"/>
</dbReference>
<name>A0A158M5D4_9BORD</name>
<evidence type="ECO:0000259" key="16">
    <source>
        <dbReference type="SMART" id="SM00965"/>
    </source>
</evidence>
<dbReference type="Gene3D" id="2.170.130.10">
    <property type="entry name" value="TonB-dependent receptor, plug domain"/>
    <property type="match status" value="1"/>
</dbReference>